<dbReference type="InterPro" id="IPR003131">
    <property type="entry name" value="T1-type_BTB"/>
</dbReference>
<protein>
    <submittedName>
        <fullName evidence="4">BTB/POZ domain-containing protein At5g41330-like</fullName>
    </submittedName>
</protein>
<keyword evidence="3" id="KW-1185">Reference proteome</keyword>
<evidence type="ECO:0000256" key="1">
    <source>
        <dbReference type="ARBA" id="ARBA00004906"/>
    </source>
</evidence>
<dbReference type="Gene3D" id="3.30.710.10">
    <property type="entry name" value="Potassium Channel Kv1.1, Chain A"/>
    <property type="match status" value="1"/>
</dbReference>
<organism evidence="3 4">
    <name type="scientific">Durio zibethinus</name>
    <name type="common">Durian</name>
    <dbReference type="NCBI Taxonomy" id="66656"/>
    <lineage>
        <taxon>Eukaryota</taxon>
        <taxon>Viridiplantae</taxon>
        <taxon>Streptophyta</taxon>
        <taxon>Embryophyta</taxon>
        <taxon>Tracheophyta</taxon>
        <taxon>Spermatophyta</taxon>
        <taxon>Magnoliopsida</taxon>
        <taxon>eudicotyledons</taxon>
        <taxon>Gunneridae</taxon>
        <taxon>Pentapetalae</taxon>
        <taxon>rosids</taxon>
        <taxon>malvids</taxon>
        <taxon>Malvales</taxon>
        <taxon>Malvaceae</taxon>
        <taxon>Helicteroideae</taxon>
        <taxon>Durio</taxon>
    </lineage>
</organism>
<evidence type="ECO:0000313" key="4">
    <source>
        <dbReference type="RefSeq" id="XP_022754098.1"/>
    </source>
</evidence>
<dbReference type="KEGG" id="dzi:111302452"/>
<gene>
    <name evidence="4" type="primary">LOC111302452</name>
</gene>
<evidence type="ECO:0000313" key="3">
    <source>
        <dbReference type="Proteomes" id="UP000515121"/>
    </source>
</evidence>
<dbReference type="GeneID" id="111302452"/>
<sequence>MQAGPKSLLAQLEETTSNRFVDRDPDYFSLFLSLLRSGALPSKVKDFGLRDLIEASRFYGLESLLTNSLTNPSHFDAFALQRWLIVPLNRRDSPSAIATTPFGSLHVSHGSKIASFDWSLTRKSTILTQSTAMDSLLAISSDIVAAVATDISGLHILDLQNGSIKQIWFLVIELISTIDTFYGFKFSAGLGVHGIEGLTMSGNCSDRPCSLILSSQTSLQML</sequence>
<dbReference type="UniPathway" id="UPA00143"/>
<dbReference type="Proteomes" id="UP000515121">
    <property type="component" value="Unplaced"/>
</dbReference>
<dbReference type="OrthoDB" id="6077599at2759"/>
<dbReference type="InterPro" id="IPR011333">
    <property type="entry name" value="SKP1/BTB/POZ_sf"/>
</dbReference>
<proteinExistence type="predicted"/>
<dbReference type="AlphaFoldDB" id="A0A6P5ZMG2"/>
<dbReference type="GO" id="GO:0051260">
    <property type="term" value="P:protein homooligomerization"/>
    <property type="evidence" value="ECO:0007669"/>
    <property type="project" value="InterPro"/>
</dbReference>
<comment type="pathway">
    <text evidence="1">Protein modification; protein ubiquitination.</text>
</comment>
<dbReference type="SUPFAM" id="SSF54695">
    <property type="entry name" value="POZ domain"/>
    <property type="match status" value="1"/>
</dbReference>
<accession>A0A6P5ZMG2</accession>
<evidence type="ECO:0000259" key="2">
    <source>
        <dbReference type="Pfam" id="PF02214"/>
    </source>
</evidence>
<dbReference type="GO" id="GO:0016567">
    <property type="term" value="P:protein ubiquitination"/>
    <property type="evidence" value="ECO:0007669"/>
    <property type="project" value="UniProtKB-UniPathway"/>
</dbReference>
<reference evidence="4" key="1">
    <citation type="submission" date="2025-08" db="UniProtKB">
        <authorList>
            <consortium name="RefSeq"/>
        </authorList>
    </citation>
    <scope>IDENTIFICATION</scope>
    <source>
        <tissue evidence="4">Fruit stalk</tissue>
    </source>
</reference>
<dbReference type="RefSeq" id="XP_022754098.1">
    <property type="nucleotide sequence ID" value="XM_022898363.1"/>
</dbReference>
<feature type="domain" description="Potassium channel tetramerisation-type BTB" evidence="2">
    <location>
        <begin position="11"/>
        <end position="65"/>
    </location>
</feature>
<name>A0A6P5ZMG2_DURZI</name>
<dbReference type="Pfam" id="PF02214">
    <property type="entry name" value="BTB_2"/>
    <property type="match status" value="1"/>
</dbReference>